<gene>
    <name evidence="2" type="ORF">ACFQZM_14565</name>
</gene>
<sequence>MLQYEEVDDPKAGEDQVVIAVEAAGIGYTDIQLRAGALKSWAPDLPLPFVAGHEVVGRVVDGDPSWQGRRVLAQSVMGGGYAELIAVQEQALVPLPDAMDAHEALALLTQGTVAVGLMETARVKAGETVLVEAASGGVGSQLVQLAKRAGTRVVAGVRGQEDADFARELGADAVVDLARNDWAQDVEGPVQVVFESVGGAVSAAALDLLEPTVGRMVLYGNITGVPHEIDTALVYQRALSILGFATVMMPPGRIAPLRARAFELAAAGQLKPVVGSVLPLAEAAAAHQRFEEGASRGKTVLIP</sequence>
<dbReference type="SUPFAM" id="SSF50129">
    <property type="entry name" value="GroES-like"/>
    <property type="match status" value="1"/>
</dbReference>
<dbReference type="Gene3D" id="3.40.50.720">
    <property type="entry name" value="NAD(P)-binding Rossmann-like Domain"/>
    <property type="match status" value="1"/>
</dbReference>
<dbReference type="RefSeq" id="WP_378322702.1">
    <property type="nucleotide sequence ID" value="NZ_JBHTGP010000006.1"/>
</dbReference>
<protein>
    <submittedName>
        <fullName evidence="2">Zinc-binding alcohol dehydrogenase family protein</fullName>
    </submittedName>
</protein>
<organism evidence="2 3">
    <name type="scientific">Actinomadura fibrosa</name>
    <dbReference type="NCBI Taxonomy" id="111802"/>
    <lineage>
        <taxon>Bacteria</taxon>
        <taxon>Bacillati</taxon>
        <taxon>Actinomycetota</taxon>
        <taxon>Actinomycetes</taxon>
        <taxon>Streptosporangiales</taxon>
        <taxon>Thermomonosporaceae</taxon>
        <taxon>Actinomadura</taxon>
    </lineage>
</organism>
<accession>A0ABW2XMN5</accession>
<dbReference type="Pfam" id="PF13602">
    <property type="entry name" value="ADH_zinc_N_2"/>
    <property type="match status" value="1"/>
</dbReference>
<dbReference type="PANTHER" id="PTHR43677">
    <property type="entry name" value="SHORT-CHAIN DEHYDROGENASE/REDUCTASE"/>
    <property type="match status" value="1"/>
</dbReference>
<dbReference type="EMBL" id="JBHTGP010000006">
    <property type="protein sequence ID" value="MFD0685725.1"/>
    <property type="molecule type" value="Genomic_DNA"/>
</dbReference>
<comment type="caution">
    <text evidence="2">The sequence shown here is derived from an EMBL/GenBank/DDBJ whole genome shotgun (WGS) entry which is preliminary data.</text>
</comment>
<evidence type="ECO:0000313" key="2">
    <source>
        <dbReference type="EMBL" id="MFD0685725.1"/>
    </source>
</evidence>
<evidence type="ECO:0000259" key="1">
    <source>
        <dbReference type="SMART" id="SM00829"/>
    </source>
</evidence>
<dbReference type="SMART" id="SM00829">
    <property type="entry name" value="PKS_ER"/>
    <property type="match status" value="1"/>
</dbReference>
<dbReference type="Pfam" id="PF08240">
    <property type="entry name" value="ADH_N"/>
    <property type="match status" value="1"/>
</dbReference>
<evidence type="ECO:0000313" key="3">
    <source>
        <dbReference type="Proteomes" id="UP001597063"/>
    </source>
</evidence>
<dbReference type="InterPro" id="IPR020843">
    <property type="entry name" value="ER"/>
</dbReference>
<dbReference type="InterPro" id="IPR002364">
    <property type="entry name" value="Quin_OxRdtase/zeta-crystal_CS"/>
</dbReference>
<dbReference type="Proteomes" id="UP001597063">
    <property type="component" value="Unassembled WGS sequence"/>
</dbReference>
<feature type="domain" description="Enoyl reductase (ER)" evidence="1">
    <location>
        <begin position="1"/>
        <end position="301"/>
    </location>
</feature>
<proteinExistence type="predicted"/>
<reference evidence="3" key="1">
    <citation type="journal article" date="2019" name="Int. J. Syst. Evol. Microbiol.">
        <title>The Global Catalogue of Microorganisms (GCM) 10K type strain sequencing project: providing services to taxonomists for standard genome sequencing and annotation.</title>
        <authorList>
            <consortium name="The Broad Institute Genomics Platform"/>
            <consortium name="The Broad Institute Genome Sequencing Center for Infectious Disease"/>
            <person name="Wu L."/>
            <person name="Ma J."/>
        </authorList>
    </citation>
    <scope>NUCLEOTIDE SEQUENCE [LARGE SCALE GENOMIC DNA]</scope>
    <source>
        <strain evidence="3">JCM 9371</strain>
    </source>
</reference>
<dbReference type="InterPro" id="IPR013154">
    <property type="entry name" value="ADH-like_N"/>
</dbReference>
<dbReference type="PROSITE" id="PS01162">
    <property type="entry name" value="QOR_ZETA_CRYSTAL"/>
    <property type="match status" value="1"/>
</dbReference>
<dbReference type="InterPro" id="IPR036291">
    <property type="entry name" value="NAD(P)-bd_dom_sf"/>
</dbReference>
<dbReference type="SUPFAM" id="SSF51735">
    <property type="entry name" value="NAD(P)-binding Rossmann-fold domains"/>
    <property type="match status" value="1"/>
</dbReference>
<keyword evidence="3" id="KW-1185">Reference proteome</keyword>
<dbReference type="InterPro" id="IPR011032">
    <property type="entry name" value="GroES-like_sf"/>
</dbReference>
<name>A0ABW2XMN5_9ACTN</name>
<dbReference type="Gene3D" id="3.90.180.10">
    <property type="entry name" value="Medium-chain alcohol dehydrogenases, catalytic domain"/>
    <property type="match status" value="1"/>
</dbReference>
<dbReference type="InterPro" id="IPR051397">
    <property type="entry name" value="Zn-ADH-like_protein"/>
</dbReference>
<dbReference type="PANTHER" id="PTHR43677:SF4">
    <property type="entry name" value="QUINONE OXIDOREDUCTASE-LIKE PROTEIN 2"/>
    <property type="match status" value="1"/>
</dbReference>